<proteinExistence type="predicted"/>
<feature type="transmembrane region" description="Helical" evidence="3">
    <location>
        <begin position="199"/>
        <end position="220"/>
    </location>
</feature>
<gene>
    <name evidence="4" type="ORF">Z043_123213</name>
</gene>
<dbReference type="Gene3D" id="1.20.1250.20">
    <property type="entry name" value="MFS general substrate transporter like domains"/>
    <property type="match status" value="1"/>
</dbReference>
<feature type="transmembrane region" description="Helical" evidence="3">
    <location>
        <begin position="33"/>
        <end position="53"/>
    </location>
</feature>
<feature type="compositionally biased region" description="Polar residues" evidence="2">
    <location>
        <begin position="226"/>
        <end position="243"/>
    </location>
</feature>
<evidence type="ECO:0000256" key="3">
    <source>
        <dbReference type="SAM" id="Phobius"/>
    </source>
</evidence>
<dbReference type="InterPro" id="IPR052187">
    <property type="entry name" value="MFSD1"/>
</dbReference>
<feature type="region of interest" description="Disordered" evidence="2">
    <location>
        <begin position="226"/>
        <end position="270"/>
    </location>
</feature>
<keyword evidence="3" id="KW-0472">Membrane</keyword>
<feature type="transmembrane region" description="Helical" evidence="3">
    <location>
        <begin position="129"/>
        <end position="151"/>
    </location>
</feature>
<accession>A0A0N8JVS1</accession>
<feature type="non-terminal residue" evidence="4">
    <location>
        <position position="1"/>
    </location>
</feature>
<name>A0A0N8JVS1_SCLFO</name>
<organism evidence="4 5">
    <name type="scientific">Scleropages formosus</name>
    <name type="common">Asian bonytongue</name>
    <name type="synonym">Osteoglossum formosum</name>
    <dbReference type="NCBI Taxonomy" id="113540"/>
    <lineage>
        <taxon>Eukaryota</taxon>
        <taxon>Metazoa</taxon>
        <taxon>Chordata</taxon>
        <taxon>Craniata</taxon>
        <taxon>Vertebrata</taxon>
        <taxon>Euteleostomi</taxon>
        <taxon>Actinopterygii</taxon>
        <taxon>Neopterygii</taxon>
        <taxon>Teleostei</taxon>
        <taxon>Osteoglossocephala</taxon>
        <taxon>Osteoglossomorpha</taxon>
        <taxon>Osteoglossiformes</taxon>
        <taxon>Osteoglossidae</taxon>
        <taxon>Scleropages</taxon>
    </lineage>
</organism>
<protein>
    <recommendedName>
        <fullName evidence="6">Major facilitator superfamily (MFS) profile domain-containing protein</fullName>
    </recommendedName>
</protein>
<evidence type="ECO:0000256" key="1">
    <source>
        <dbReference type="ARBA" id="ARBA00004141"/>
    </source>
</evidence>
<reference evidence="4 5" key="1">
    <citation type="submission" date="2015-08" db="EMBL/GenBank/DDBJ databases">
        <title>The genome of the Asian arowana (Scleropages formosus).</title>
        <authorList>
            <person name="Tan M.H."/>
            <person name="Gan H.M."/>
            <person name="Croft L.J."/>
            <person name="Austin C.M."/>
        </authorList>
    </citation>
    <scope>NUCLEOTIDE SEQUENCE [LARGE SCALE GENOMIC DNA]</scope>
    <source>
        <strain evidence="4">Aro1</strain>
    </source>
</reference>
<dbReference type="PANTHER" id="PTHR23512">
    <property type="entry name" value="MAJOR FACILITATOR SUPERFAMILY DOMAIN-CONTAINING PROTEIN 1"/>
    <property type="match status" value="1"/>
</dbReference>
<evidence type="ECO:0000256" key="2">
    <source>
        <dbReference type="SAM" id="MobiDB-lite"/>
    </source>
</evidence>
<dbReference type="SUPFAM" id="SSF103473">
    <property type="entry name" value="MFS general substrate transporter"/>
    <property type="match status" value="1"/>
</dbReference>
<evidence type="ECO:0000313" key="4">
    <source>
        <dbReference type="EMBL" id="KPP58921.1"/>
    </source>
</evidence>
<keyword evidence="3" id="KW-1133">Transmembrane helix</keyword>
<feature type="transmembrane region" description="Helical" evidence="3">
    <location>
        <begin position="101"/>
        <end position="123"/>
    </location>
</feature>
<dbReference type="STRING" id="113540.ENSSFOP00015027569"/>
<comment type="caution">
    <text evidence="4">The sequence shown here is derived from an EMBL/GenBank/DDBJ whole genome shotgun (WGS) entry which is preliminary data.</text>
</comment>
<evidence type="ECO:0000313" key="5">
    <source>
        <dbReference type="Proteomes" id="UP000034805"/>
    </source>
</evidence>
<keyword evidence="3" id="KW-0812">Transmembrane</keyword>
<dbReference type="Proteomes" id="UP000034805">
    <property type="component" value="Unassembled WGS sequence"/>
</dbReference>
<dbReference type="EMBL" id="JARO02012987">
    <property type="protein sequence ID" value="KPP58921.1"/>
    <property type="molecule type" value="Genomic_DNA"/>
</dbReference>
<dbReference type="GO" id="GO:0016020">
    <property type="term" value="C:membrane"/>
    <property type="evidence" value="ECO:0007669"/>
    <property type="project" value="UniProtKB-SubCell"/>
</dbReference>
<sequence>ALDKVGTRQLGLDGAIQEESRKVRVQDIRQFSLRYWLLVLTIMFFYNGIFPFIADASKFIQDKYSEYSQEEAAYVAGAVYDSSLVLCAAMGILIDYIGLRGVFAVGCALLTLPVFALLAFTFVPPLVSTIWLGVTYSFAAASMWSSFPLVVPQATLGTAIGIATSVQMIGVGLSNLVVGQILGTKSSDARIPLWRWQRVMVFLLANTICCIVTSVTLNVVDHHQGGTLNKTTKKSAPQESPSTADRDPLLAEQEEVDGDIPGQSSSINNS</sequence>
<dbReference type="PANTHER" id="PTHR23512:SF5">
    <property type="entry name" value="MAJOR FACILITATOR SUPERFAMILY DOMAIN-CONTAINING PROTEIN 1"/>
    <property type="match status" value="1"/>
</dbReference>
<comment type="subcellular location">
    <subcellularLocation>
        <location evidence="1">Membrane</location>
        <topology evidence="1">Multi-pass membrane protein</topology>
    </subcellularLocation>
</comment>
<feature type="transmembrane region" description="Helical" evidence="3">
    <location>
        <begin position="158"/>
        <end position="179"/>
    </location>
</feature>
<evidence type="ECO:0008006" key="6">
    <source>
        <dbReference type="Google" id="ProtNLM"/>
    </source>
</evidence>
<dbReference type="AlphaFoldDB" id="A0A0N8JVS1"/>
<dbReference type="InterPro" id="IPR036259">
    <property type="entry name" value="MFS_trans_sf"/>
</dbReference>
<feature type="transmembrane region" description="Helical" evidence="3">
    <location>
        <begin position="73"/>
        <end position="94"/>
    </location>
</feature>